<dbReference type="GO" id="GO:0003725">
    <property type="term" value="F:double-stranded RNA binding"/>
    <property type="evidence" value="ECO:0007669"/>
    <property type="project" value="TreeGrafter"/>
</dbReference>
<dbReference type="FunFam" id="3.30.160.20:FF:000051">
    <property type="entry name" value="Microprocessor complex subunit DGCR8"/>
    <property type="match status" value="1"/>
</dbReference>
<dbReference type="GO" id="GO:0020037">
    <property type="term" value="F:heme binding"/>
    <property type="evidence" value="ECO:0007669"/>
    <property type="project" value="InterPro"/>
</dbReference>
<keyword evidence="1" id="KW-0694">RNA-binding</keyword>
<protein>
    <recommendedName>
        <fullName evidence="7">DRBM domain-containing protein</fullName>
    </recommendedName>
</protein>
<dbReference type="PANTHER" id="PTHR13482">
    <property type="entry name" value="MICRORNA PROCESSOR COMPLEX SUBUNIT DGCR8"/>
    <property type="match status" value="1"/>
</dbReference>
<dbReference type="Gene3D" id="3.30.160.590">
    <property type="match status" value="1"/>
</dbReference>
<dbReference type="FunFam" id="2.20.70.10:FF:000018">
    <property type="entry name" value="DGCR8 microprocessor complex subunit"/>
    <property type="match status" value="1"/>
</dbReference>
<proteinExistence type="predicted"/>
<feature type="compositionally biased region" description="Basic and acidic residues" evidence="2">
    <location>
        <begin position="328"/>
        <end position="342"/>
    </location>
</feature>
<dbReference type="FunFam" id="3.30.160.590:FF:000001">
    <property type="entry name" value="microprocessor complex subunit DGCR8"/>
    <property type="match status" value="1"/>
</dbReference>
<sequence length="617" mass="70844">MTANDEKEEINSKIEQLWSEEDEDDDEELSSSLPVNVEMDMNSENLQNGMKRKRDIFYEDVDENDEVDEDSENESDIKKICYENRMQNVEYDVIDEFDMSKGDSYQVDESSASEYDDIDIPEDEIDAMLDEGLNNRKKCEHFDDDFSHEEREKVVLRVLGHDHFEVLPEGWIEVTHNSGMPVYLHKQTRVCTLSKPYFLGPGSARKHEIPITAIPCLHYKREIAKEKAGDSNEAFEEGTNSTNISDDSKPTLPNAKIETVIDNNKEKSLAYLQVREYCQKLFEFQTITVRRFKTWAGRRKHQKMIKQLQRPTLPASTKLITCPLPVQPDKDEAAPTKPRREFTMNPNGKSHVCILHEYVQHAMRLQPKYIFNELENANQPYGATVIISDMRYGTGYGSSKKQAKSEAAKATLEILIPQMKDVNPEDQHSLTDRQELAFFDEVRVEDPRVSELCAKAGQPSPYQILLECLKRNYGMGDTNIKLEMHTLKHQKNEFTMSVGKHKAKVICKNKRDGKQRASQAILQAMHSHILTWGSLLRLYGKGSCKTLKEKKQEEQQITELQSRASANKPNQSILNKLKEEMLKLKVQKDSIKPIGKFQTCDMDLPPSSASNLNNVDL</sequence>
<dbReference type="Gene3D" id="3.30.160.20">
    <property type="match status" value="2"/>
</dbReference>
<dbReference type="PANTHER" id="PTHR13482:SF3">
    <property type="entry name" value="MICROPROCESSOR COMPLEX SUBUNIT DGCR8"/>
    <property type="match status" value="1"/>
</dbReference>
<dbReference type="SUPFAM" id="SSF54768">
    <property type="entry name" value="dsRNA-binding domain-like"/>
    <property type="match status" value="1"/>
</dbReference>
<dbReference type="PROSITE" id="PS50020">
    <property type="entry name" value="WW_DOMAIN_2"/>
    <property type="match status" value="1"/>
</dbReference>
<evidence type="ECO:0000259" key="4">
    <source>
        <dbReference type="PROSITE" id="PS50137"/>
    </source>
</evidence>
<dbReference type="eggNOG" id="KOG4334">
    <property type="taxonomic scope" value="Eukaryota"/>
</dbReference>
<organism evidence="5 6">
    <name type="scientific">Strigamia maritima</name>
    <name type="common">European centipede</name>
    <name type="synonym">Geophilus maritimus</name>
    <dbReference type="NCBI Taxonomy" id="126957"/>
    <lineage>
        <taxon>Eukaryota</taxon>
        <taxon>Metazoa</taxon>
        <taxon>Ecdysozoa</taxon>
        <taxon>Arthropoda</taxon>
        <taxon>Myriapoda</taxon>
        <taxon>Chilopoda</taxon>
        <taxon>Pleurostigmophora</taxon>
        <taxon>Geophilomorpha</taxon>
        <taxon>Linotaeniidae</taxon>
        <taxon>Strigamia</taxon>
    </lineage>
</organism>
<dbReference type="PROSITE" id="PS50137">
    <property type="entry name" value="DS_RBD"/>
    <property type="match status" value="1"/>
</dbReference>
<feature type="region of interest" description="Disordered" evidence="2">
    <location>
        <begin position="324"/>
        <end position="345"/>
    </location>
</feature>
<feature type="region of interest" description="Disordered" evidence="2">
    <location>
        <begin position="1"/>
        <end position="48"/>
    </location>
</feature>
<feature type="domain" description="WW" evidence="3">
    <location>
        <begin position="165"/>
        <end position="198"/>
    </location>
</feature>
<accession>T1J2M6</accession>
<dbReference type="CDD" id="cd19868">
    <property type="entry name" value="DSRM_DGCR8_rpt2"/>
    <property type="match status" value="1"/>
</dbReference>
<dbReference type="SMART" id="SM00456">
    <property type="entry name" value="WW"/>
    <property type="match status" value="1"/>
</dbReference>
<dbReference type="CDD" id="cd19867">
    <property type="entry name" value="DSRM_DGCR8_rpt1"/>
    <property type="match status" value="1"/>
</dbReference>
<keyword evidence="6" id="KW-1185">Reference proteome</keyword>
<dbReference type="Proteomes" id="UP000014500">
    <property type="component" value="Unassembled WGS sequence"/>
</dbReference>
<dbReference type="Pfam" id="PF00035">
    <property type="entry name" value="dsrm"/>
    <property type="match status" value="1"/>
</dbReference>
<dbReference type="EMBL" id="JH431806">
    <property type="status" value="NOT_ANNOTATED_CDS"/>
    <property type="molecule type" value="Genomic_DNA"/>
</dbReference>
<name>T1J2M6_STRMM</name>
<dbReference type="GO" id="GO:0070877">
    <property type="term" value="C:microprocessor complex"/>
    <property type="evidence" value="ECO:0007669"/>
    <property type="project" value="InterPro"/>
</dbReference>
<reference evidence="6" key="1">
    <citation type="submission" date="2011-05" db="EMBL/GenBank/DDBJ databases">
        <authorList>
            <person name="Richards S.R."/>
            <person name="Qu J."/>
            <person name="Jiang H."/>
            <person name="Jhangiani S.N."/>
            <person name="Agravi P."/>
            <person name="Goodspeed R."/>
            <person name="Gross S."/>
            <person name="Mandapat C."/>
            <person name="Jackson L."/>
            <person name="Mathew T."/>
            <person name="Pu L."/>
            <person name="Thornton R."/>
            <person name="Saada N."/>
            <person name="Wilczek-Boney K.B."/>
            <person name="Lee S."/>
            <person name="Kovar C."/>
            <person name="Wu Y."/>
            <person name="Scherer S.E."/>
            <person name="Worley K.C."/>
            <person name="Muzny D.M."/>
            <person name="Gibbs R."/>
        </authorList>
    </citation>
    <scope>NUCLEOTIDE SEQUENCE</scope>
    <source>
        <strain evidence="6">Brora</strain>
    </source>
</reference>
<dbReference type="HOGENOM" id="CLU_017211_2_0_1"/>
<dbReference type="PhylomeDB" id="T1J2M6"/>
<dbReference type="STRING" id="126957.T1J2M6"/>
<dbReference type="GO" id="GO:0031053">
    <property type="term" value="P:primary miRNA processing"/>
    <property type="evidence" value="ECO:0007669"/>
    <property type="project" value="InterPro"/>
</dbReference>
<evidence type="ECO:0000256" key="2">
    <source>
        <dbReference type="SAM" id="MobiDB-lite"/>
    </source>
</evidence>
<dbReference type="SMART" id="SM00358">
    <property type="entry name" value="DSRM"/>
    <property type="match status" value="1"/>
</dbReference>
<dbReference type="FunFam" id="3.30.160.20:FF:000021">
    <property type="entry name" value="Microprocessor complex subunit DGCR8"/>
    <property type="match status" value="1"/>
</dbReference>
<dbReference type="Gene3D" id="2.20.70.10">
    <property type="match status" value="1"/>
</dbReference>
<feature type="region of interest" description="Disordered" evidence="2">
    <location>
        <begin position="228"/>
        <end position="251"/>
    </location>
</feature>
<dbReference type="GO" id="GO:0070878">
    <property type="term" value="F:primary miRNA binding"/>
    <property type="evidence" value="ECO:0007669"/>
    <property type="project" value="TreeGrafter"/>
</dbReference>
<evidence type="ECO:0008006" key="7">
    <source>
        <dbReference type="Google" id="ProtNLM"/>
    </source>
</evidence>
<dbReference type="InterPro" id="IPR014720">
    <property type="entry name" value="dsRBD_dom"/>
</dbReference>
<dbReference type="AlphaFoldDB" id="T1J2M6"/>
<feature type="domain" description="DRBM" evidence="4">
    <location>
        <begin position="350"/>
        <end position="417"/>
    </location>
</feature>
<evidence type="ECO:0000256" key="1">
    <source>
        <dbReference type="PROSITE-ProRule" id="PRU00266"/>
    </source>
</evidence>
<evidence type="ECO:0000259" key="3">
    <source>
        <dbReference type="PROSITE" id="PS50020"/>
    </source>
</evidence>
<dbReference type="OMA" id="PKKEWIM"/>
<evidence type="ECO:0000313" key="6">
    <source>
        <dbReference type="Proteomes" id="UP000014500"/>
    </source>
</evidence>
<dbReference type="GO" id="GO:0042802">
    <property type="term" value="F:identical protein binding"/>
    <property type="evidence" value="ECO:0007669"/>
    <property type="project" value="InterPro"/>
</dbReference>
<reference evidence="5" key="2">
    <citation type="submission" date="2015-02" db="UniProtKB">
        <authorList>
            <consortium name="EnsemblMetazoa"/>
        </authorList>
    </citation>
    <scope>IDENTIFICATION</scope>
</reference>
<feature type="compositionally biased region" description="Acidic residues" evidence="2">
    <location>
        <begin position="18"/>
        <end position="29"/>
    </location>
</feature>
<dbReference type="InterPro" id="IPR040375">
    <property type="entry name" value="DGCR8"/>
</dbReference>
<evidence type="ECO:0000313" key="5">
    <source>
        <dbReference type="EnsemblMetazoa" id="SMAR007824-PA"/>
    </source>
</evidence>
<dbReference type="EnsemblMetazoa" id="SMAR007824-RA">
    <property type="protein sequence ID" value="SMAR007824-PA"/>
    <property type="gene ID" value="SMAR007824"/>
</dbReference>
<dbReference type="InterPro" id="IPR001202">
    <property type="entry name" value="WW_dom"/>
</dbReference>